<evidence type="ECO:0000256" key="1">
    <source>
        <dbReference type="SAM" id="SignalP"/>
    </source>
</evidence>
<protein>
    <submittedName>
        <fullName evidence="2">Uncharacterized protein</fullName>
    </submittedName>
</protein>
<proteinExistence type="predicted"/>
<dbReference type="EMBL" id="JBHLTG010000011">
    <property type="protein sequence ID" value="MFC0682159.1"/>
    <property type="molecule type" value="Genomic_DNA"/>
</dbReference>
<gene>
    <name evidence="2" type="ORF">ACFFGH_30380</name>
</gene>
<comment type="caution">
    <text evidence="2">The sequence shown here is derived from an EMBL/GenBank/DDBJ whole genome shotgun (WGS) entry which is preliminary data.</text>
</comment>
<evidence type="ECO:0000313" key="2">
    <source>
        <dbReference type="EMBL" id="MFC0682159.1"/>
    </source>
</evidence>
<reference evidence="2 3" key="1">
    <citation type="submission" date="2024-09" db="EMBL/GenBank/DDBJ databases">
        <authorList>
            <person name="Sun Q."/>
            <person name="Mori K."/>
        </authorList>
    </citation>
    <scope>NUCLEOTIDE SEQUENCE [LARGE SCALE GENOMIC DNA]</scope>
    <source>
        <strain evidence="2 3">KCTC 23076</strain>
    </source>
</reference>
<dbReference type="Proteomes" id="UP001589896">
    <property type="component" value="Unassembled WGS sequence"/>
</dbReference>
<sequence length="212" mass="24179">MRFRQRSTGIAAALCAVMLSTTAYAVAASAEPSLAPTTHEQKLELLTEQALAERDRFAERYPFLQIPDMTPVQIVPDELWPERMSQCLRDFGVEARARGDSVVAPSLDTRTLPGDVVNQTCQRRYPKQSQLRYVLGPFELRKLWSYYVFDLQPCLRTIGISIGRSPSFGEYLATRGSQDAWHPYLAIPEIANMRDLQYYDALCPRFPDWLRA</sequence>
<feature type="chain" id="PRO_5045690989" evidence="1">
    <location>
        <begin position="26"/>
        <end position="212"/>
    </location>
</feature>
<dbReference type="RefSeq" id="WP_386675910.1">
    <property type="nucleotide sequence ID" value="NZ_JBHLTG010000011.1"/>
</dbReference>
<evidence type="ECO:0000313" key="3">
    <source>
        <dbReference type="Proteomes" id="UP001589896"/>
    </source>
</evidence>
<keyword evidence="3" id="KW-1185">Reference proteome</keyword>
<accession>A0ABV6RYW3</accession>
<keyword evidence="1" id="KW-0732">Signal</keyword>
<feature type="signal peptide" evidence="1">
    <location>
        <begin position="1"/>
        <end position="25"/>
    </location>
</feature>
<name>A0ABV6RYW3_9GAMM</name>
<organism evidence="2 3">
    <name type="scientific">Lysobacter korlensis</name>
    <dbReference type="NCBI Taxonomy" id="553636"/>
    <lineage>
        <taxon>Bacteria</taxon>
        <taxon>Pseudomonadati</taxon>
        <taxon>Pseudomonadota</taxon>
        <taxon>Gammaproteobacteria</taxon>
        <taxon>Lysobacterales</taxon>
        <taxon>Lysobacteraceae</taxon>
        <taxon>Lysobacter</taxon>
    </lineage>
</organism>